<dbReference type="Proteomes" id="UP001597601">
    <property type="component" value="Unassembled WGS sequence"/>
</dbReference>
<evidence type="ECO:0000313" key="3">
    <source>
        <dbReference type="EMBL" id="MFD2866547.1"/>
    </source>
</evidence>
<comment type="caution">
    <text evidence="3">The sequence shown here is derived from an EMBL/GenBank/DDBJ whole genome shotgun (WGS) entry which is preliminary data.</text>
</comment>
<dbReference type="EMBL" id="JBHUON010000028">
    <property type="protein sequence ID" value="MFD2866547.1"/>
    <property type="molecule type" value="Genomic_DNA"/>
</dbReference>
<sequence>MRKLIFLPIILVLLSANVFAEKDIDSATYERQRERINSMLDVRSQKFSRYDQSLTERTGIFGLQTKKDIKRSNEILMDIVKADNDIYAQLKILLDYRVFQQKQAADRSKQAEGESLESMYTIARLQKQLEKVKQQQEELQVQSDKSSMNFKISLGVLVLIILVLLSLQLRRKERS</sequence>
<organism evidence="3 4">
    <name type="scientific">Mucilaginibacter antarcticus</name>
    <dbReference type="NCBI Taxonomy" id="1855725"/>
    <lineage>
        <taxon>Bacteria</taxon>
        <taxon>Pseudomonadati</taxon>
        <taxon>Bacteroidota</taxon>
        <taxon>Sphingobacteriia</taxon>
        <taxon>Sphingobacteriales</taxon>
        <taxon>Sphingobacteriaceae</taxon>
        <taxon>Mucilaginibacter</taxon>
    </lineage>
</organism>
<keyword evidence="1" id="KW-1133">Transmembrane helix</keyword>
<reference evidence="4" key="1">
    <citation type="journal article" date="2019" name="Int. J. Syst. Evol. Microbiol.">
        <title>The Global Catalogue of Microorganisms (GCM) 10K type strain sequencing project: providing services to taxonomists for standard genome sequencing and annotation.</title>
        <authorList>
            <consortium name="The Broad Institute Genomics Platform"/>
            <consortium name="The Broad Institute Genome Sequencing Center for Infectious Disease"/>
            <person name="Wu L."/>
            <person name="Ma J."/>
        </authorList>
    </citation>
    <scope>NUCLEOTIDE SEQUENCE [LARGE SCALE GENOMIC DNA]</scope>
    <source>
        <strain evidence="4">KCTC 52232</strain>
    </source>
</reference>
<proteinExistence type="predicted"/>
<dbReference type="RefSeq" id="WP_377130187.1">
    <property type="nucleotide sequence ID" value="NZ_JBHUHN010000001.1"/>
</dbReference>
<protein>
    <submittedName>
        <fullName evidence="3">Uncharacterized protein</fullName>
    </submittedName>
</protein>
<evidence type="ECO:0000313" key="4">
    <source>
        <dbReference type="Proteomes" id="UP001597601"/>
    </source>
</evidence>
<accession>A0ABW5XUC4</accession>
<keyword evidence="1" id="KW-0472">Membrane</keyword>
<evidence type="ECO:0000256" key="1">
    <source>
        <dbReference type="SAM" id="Phobius"/>
    </source>
</evidence>
<keyword evidence="2" id="KW-0732">Signal</keyword>
<feature type="signal peptide" evidence="2">
    <location>
        <begin position="1"/>
        <end position="20"/>
    </location>
</feature>
<feature type="chain" id="PRO_5046126713" evidence="2">
    <location>
        <begin position="21"/>
        <end position="175"/>
    </location>
</feature>
<gene>
    <name evidence="3" type="ORF">ACFSYC_17760</name>
</gene>
<name>A0ABW5XUC4_9SPHI</name>
<feature type="transmembrane region" description="Helical" evidence="1">
    <location>
        <begin position="150"/>
        <end position="169"/>
    </location>
</feature>
<evidence type="ECO:0000256" key="2">
    <source>
        <dbReference type="SAM" id="SignalP"/>
    </source>
</evidence>
<keyword evidence="1" id="KW-0812">Transmembrane</keyword>
<keyword evidence="4" id="KW-1185">Reference proteome</keyword>